<keyword evidence="2" id="KW-1133">Transmembrane helix</keyword>
<protein>
    <recommendedName>
        <fullName evidence="3">CTLH domain-containing protein</fullName>
    </recommendedName>
</protein>
<evidence type="ECO:0000313" key="4">
    <source>
        <dbReference type="EMBL" id="KAB8298114.1"/>
    </source>
</evidence>
<gene>
    <name evidence="4" type="ORF">EYC80_001875</name>
</gene>
<comment type="caution">
    <text evidence="4">The sequence shown here is derived from an EMBL/GenBank/DDBJ whole genome shotgun (WGS) entry which is preliminary data.</text>
</comment>
<evidence type="ECO:0000256" key="2">
    <source>
        <dbReference type="SAM" id="Phobius"/>
    </source>
</evidence>
<comment type="function">
    <text evidence="1">Involved in the proteasome-dependent degradation of fructose-1,6-bisphosphatase.</text>
</comment>
<dbReference type="PANTHER" id="PTHR12864">
    <property type="entry name" value="RAN BINDING PROTEIN 9-RELATED"/>
    <property type="match status" value="1"/>
</dbReference>
<organism evidence="4 5">
    <name type="scientific">Monilinia laxa</name>
    <name type="common">Brown rot fungus</name>
    <name type="synonym">Sclerotinia laxa</name>
    <dbReference type="NCBI Taxonomy" id="61186"/>
    <lineage>
        <taxon>Eukaryota</taxon>
        <taxon>Fungi</taxon>
        <taxon>Dikarya</taxon>
        <taxon>Ascomycota</taxon>
        <taxon>Pezizomycotina</taxon>
        <taxon>Leotiomycetes</taxon>
        <taxon>Helotiales</taxon>
        <taxon>Sclerotiniaceae</taxon>
        <taxon>Monilinia</taxon>
    </lineage>
</organism>
<feature type="domain" description="CTLH" evidence="3">
    <location>
        <begin position="173"/>
        <end position="230"/>
    </location>
</feature>
<dbReference type="InterPro" id="IPR013144">
    <property type="entry name" value="CRA_dom"/>
</dbReference>
<dbReference type="EMBL" id="VIGI01000007">
    <property type="protein sequence ID" value="KAB8298114.1"/>
    <property type="molecule type" value="Genomic_DNA"/>
</dbReference>
<name>A0A5N6K6B0_MONLA</name>
<keyword evidence="5" id="KW-1185">Reference proteome</keyword>
<dbReference type="OrthoDB" id="2415936at2759"/>
<dbReference type="InterPro" id="IPR050618">
    <property type="entry name" value="Ubq-SigPath_Reg"/>
</dbReference>
<keyword evidence="2" id="KW-0812">Transmembrane</keyword>
<dbReference type="AlphaFoldDB" id="A0A5N6K6B0"/>
<sequence length="361" mass="40422">MNGAVFCMSRGMDRRSSFSELSLSRFRLFSELLLLLEIALKAFSFLLLTTTSLFSNCSSFFPFLSTKTYNNCISAGHLKTNYNCSLPLYGEEIILVVVRMASSTAVTPTPSRLNTFERPPSRTEFERRVTNVKPVKSDINALILDYLTTEGYPSAAAKFSKEANLKPQQEEEHIKARQSIQHSIHLGSIQDAIEALNELEPQVLENNPALHFSLLRLQLVELIRNCNATPDFDITPALNFATTQLAPRAPANAEFLEDLERTMALLVFPPDKLEPQLEALLHPDLRRSVADKVNKAILQSQNQRRDAAIRDLVRLRAWAETTARDAKKDIPDLIELGLDGDNGDDNIHGNGSHAHEAMMMT</sequence>
<dbReference type="InterPro" id="IPR006595">
    <property type="entry name" value="CTLH_C"/>
</dbReference>
<reference evidence="4 5" key="1">
    <citation type="submission" date="2019-06" db="EMBL/GenBank/DDBJ databases">
        <title>Genome Sequence of the Brown Rot Fungal Pathogen Monilinia laxa.</title>
        <authorList>
            <person name="De Miccolis Angelini R.M."/>
            <person name="Landi L."/>
            <person name="Abate D."/>
            <person name="Pollastro S."/>
            <person name="Romanazzi G."/>
            <person name="Faretra F."/>
        </authorList>
    </citation>
    <scope>NUCLEOTIDE SEQUENCE [LARGE SCALE GENOMIC DNA]</scope>
    <source>
        <strain evidence="4 5">Mlax316</strain>
    </source>
</reference>
<dbReference type="InterPro" id="IPR024964">
    <property type="entry name" value="CTLH/CRA"/>
</dbReference>
<accession>A0A5N6K6B0</accession>
<evidence type="ECO:0000259" key="3">
    <source>
        <dbReference type="PROSITE" id="PS50897"/>
    </source>
</evidence>
<dbReference type="InterPro" id="IPR006594">
    <property type="entry name" value="LisH"/>
</dbReference>
<dbReference type="Pfam" id="PF10607">
    <property type="entry name" value="CTLH"/>
    <property type="match status" value="1"/>
</dbReference>
<dbReference type="Pfam" id="PF08513">
    <property type="entry name" value="LisH"/>
    <property type="match status" value="1"/>
</dbReference>
<dbReference type="SMART" id="SM00757">
    <property type="entry name" value="CRA"/>
    <property type="match status" value="1"/>
</dbReference>
<dbReference type="SMART" id="SM00668">
    <property type="entry name" value="CTLH"/>
    <property type="match status" value="1"/>
</dbReference>
<keyword evidence="2" id="KW-0472">Membrane</keyword>
<dbReference type="PROSITE" id="PS50897">
    <property type="entry name" value="CTLH"/>
    <property type="match status" value="1"/>
</dbReference>
<proteinExistence type="predicted"/>
<dbReference type="SMART" id="SM00667">
    <property type="entry name" value="LisH"/>
    <property type="match status" value="1"/>
</dbReference>
<dbReference type="Proteomes" id="UP000326757">
    <property type="component" value="Unassembled WGS sequence"/>
</dbReference>
<feature type="transmembrane region" description="Helical" evidence="2">
    <location>
        <begin position="32"/>
        <end position="54"/>
    </location>
</feature>
<dbReference type="PROSITE" id="PS50896">
    <property type="entry name" value="LISH"/>
    <property type="match status" value="1"/>
</dbReference>
<evidence type="ECO:0000256" key="1">
    <source>
        <dbReference type="ARBA" id="ARBA00002343"/>
    </source>
</evidence>
<evidence type="ECO:0000313" key="5">
    <source>
        <dbReference type="Proteomes" id="UP000326757"/>
    </source>
</evidence>